<organism evidence="1 2">
    <name type="scientific">Asparagus officinalis</name>
    <name type="common">Garden asparagus</name>
    <dbReference type="NCBI Taxonomy" id="4686"/>
    <lineage>
        <taxon>Eukaryota</taxon>
        <taxon>Viridiplantae</taxon>
        <taxon>Streptophyta</taxon>
        <taxon>Embryophyta</taxon>
        <taxon>Tracheophyta</taxon>
        <taxon>Spermatophyta</taxon>
        <taxon>Magnoliopsida</taxon>
        <taxon>Liliopsida</taxon>
        <taxon>Asparagales</taxon>
        <taxon>Asparagaceae</taxon>
        <taxon>Asparagoideae</taxon>
        <taxon>Asparagus</taxon>
    </lineage>
</organism>
<protein>
    <submittedName>
        <fullName evidence="1">Uncharacterized protein</fullName>
    </submittedName>
</protein>
<dbReference type="AlphaFoldDB" id="A0A1R3L5N8"/>
<dbReference type="Gramene" id="ONK54918">
    <property type="protein sequence ID" value="ONK54918"/>
    <property type="gene ID" value="A4U43_UnF9710"/>
</dbReference>
<reference evidence="2" key="1">
    <citation type="journal article" date="2017" name="Nat. Commun.">
        <title>The asparagus genome sheds light on the origin and evolution of a young Y chromosome.</title>
        <authorList>
            <person name="Harkess A."/>
            <person name="Zhou J."/>
            <person name="Xu C."/>
            <person name="Bowers J.E."/>
            <person name="Van der Hulst R."/>
            <person name="Ayyampalayam S."/>
            <person name="Mercati F."/>
            <person name="Riccardi P."/>
            <person name="McKain M.R."/>
            <person name="Kakrana A."/>
            <person name="Tang H."/>
            <person name="Ray J."/>
            <person name="Groenendijk J."/>
            <person name="Arikit S."/>
            <person name="Mathioni S.M."/>
            <person name="Nakano M."/>
            <person name="Shan H."/>
            <person name="Telgmann-Rauber A."/>
            <person name="Kanno A."/>
            <person name="Yue Z."/>
            <person name="Chen H."/>
            <person name="Li W."/>
            <person name="Chen Y."/>
            <person name="Xu X."/>
            <person name="Zhang Y."/>
            <person name="Luo S."/>
            <person name="Chen H."/>
            <person name="Gao J."/>
            <person name="Mao Z."/>
            <person name="Pires J.C."/>
            <person name="Luo M."/>
            <person name="Kudrna D."/>
            <person name="Wing R.A."/>
            <person name="Meyers B.C."/>
            <person name="Yi K."/>
            <person name="Kong H."/>
            <person name="Lavrijsen P."/>
            <person name="Sunseri F."/>
            <person name="Falavigna A."/>
            <person name="Ye Y."/>
            <person name="Leebens-Mack J.H."/>
            <person name="Chen G."/>
        </authorList>
    </citation>
    <scope>NUCLEOTIDE SEQUENCE [LARGE SCALE GENOMIC DNA]</scope>
    <source>
        <strain evidence="2">cv. DH0086</strain>
    </source>
</reference>
<proteinExistence type="predicted"/>
<evidence type="ECO:0000313" key="1">
    <source>
        <dbReference type="EMBL" id="ONK54918.1"/>
    </source>
</evidence>
<sequence length="138" mass="15078">MVKLNESFMLLFVCYPRTESTSYPGSFDFRNALGAQLNNPVWGDFVQSLLAEGSVPSARRNVRNATRGKGIERLVTQLGHAISVSIPSSSGAPEGEHATSLANEIGKEIRSSALVRNCGWDNIDVGSREAIIMRVRNR</sequence>
<dbReference type="EMBL" id="KV863960">
    <property type="protein sequence ID" value="ONK54918.1"/>
    <property type="molecule type" value="Genomic_DNA"/>
</dbReference>
<name>A0A1R3L5N8_ASPOF</name>
<dbReference type="InterPro" id="IPR013826">
    <property type="entry name" value="Topo_IA_cen_sub3"/>
</dbReference>
<dbReference type="Proteomes" id="UP000243459">
    <property type="component" value="Unassembled WGS sequence"/>
</dbReference>
<evidence type="ECO:0000313" key="2">
    <source>
        <dbReference type="Proteomes" id="UP000243459"/>
    </source>
</evidence>
<dbReference type="Gene3D" id="1.10.290.10">
    <property type="entry name" value="Topoisomerase I, domain 4"/>
    <property type="match status" value="1"/>
</dbReference>
<keyword evidence="2" id="KW-1185">Reference proteome</keyword>
<accession>A0A1R3L5N8</accession>
<gene>
    <name evidence="1" type="ORF">A4U43_UnF9710</name>
</gene>